<sequence>MAYSALRKECIRLRVQERLSYSEIYERTGAPKGTLSNWLEHLSLSSEEKAEKQRQARRPTGPRVVLTGSDRLHSTAKKHGIGSSPAVLGRVSEAAVLLRLAVLGLEPYTGVFGGENFDGVVWHPGKPGKLARIQVRTAGTAKKHGLPYVSLRKSDGRRNYKKYERGDLDFMLAYHLPVDTVYVFTRKELGKRTVISVNEDVAEDWGKVVSWF</sequence>
<dbReference type="EMBL" id="LAZR01000234">
    <property type="protein sequence ID" value="KKN80227.1"/>
    <property type="molecule type" value="Genomic_DNA"/>
</dbReference>
<comment type="caution">
    <text evidence="3">The sequence shown here is derived from an EMBL/GenBank/DDBJ whole genome shotgun (WGS) entry which is preliminary data.</text>
</comment>
<evidence type="ECO:0000259" key="2">
    <source>
        <dbReference type="Pfam" id="PF11645"/>
    </source>
</evidence>
<proteinExistence type="predicted"/>
<name>A0A0F9TZ04_9ZZZZ</name>
<dbReference type="InterPro" id="IPR011856">
    <property type="entry name" value="tRNA_endonuc-like_dom_sf"/>
</dbReference>
<feature type="region of interest" description="Disordered" evidence="1">
    <location>
        <begin position="46"/>
        <end position="66"/>
    </location>
</feature>
<protein>
    <recommendedName>
        <fullName evidence="2">PD(D/E)XK endonuclease domain-containing protein</fullName>
    </recommendedName>
</protein>
<dbReference type="AlphaFoldDB" id="A0A0F9TZ04"/>
<organism evidence="3">
    <name type="scientific">marine sediment metagenome</name>
    <dbReference type="NCBI Taxonomy" id="412755"/>
    <lineage>
        <taxon>unclassified sequences</taxon>
        <taxon>metagenomes</taxon>
        <taxon>ecological metagenomes</taxon>
    </lineage>
</organism>
<gene>
    <name evidence="3" type="ORF">LCGC14_0331910</name>
</gene>
<dbReference type="InterPro" id="IPR021671">
    <property type="entry name" value="PD(D/E)XK_Endonuc"/>
</dbReference>
<feature type="domain" description="PD(D/E)XK endonuclease" evidence="2">
    <location>
        <begin position="91"/>
        <end position="194"/>
    </location>
</feature>
<dbReference type="Gene3D" id="3.40.1350.10">
    <property type="match status" value="1"/>
</dbReference>
<evidence type="ECO:0000313" key="3">
    <source>
        <dbReference type="EMBL" id="KKN80227.1"/>
    </source>
</evidence>
<accession>A0A0F9TZ04</accession>
<reference evidence="3" key="1">
    <citation type="journal article" date="2015" name="Nature">
        <title>Complex archaea that bridge the gap between prokaryotes and eukaryotes.</title>
        <authorList>
            <person name="Spang A."/>
            <person name="Saw J.H."/>
            <person name="Jorgensen S.L."/>
            <person name="Zaremba-Niedzwiedzka K."/>
            <person name="Martijn J."/>
            <person name="Lind A.E."/>
            <person name="van Eijk R."/>
            <person name="Schleper C."/>
            <person name="Guy L."/>
            <person name="Ettema T.J."/>
        </authorList>
    </citation>
    <scope>NUCLEOTIDE SEQUENCE</scope>
</reference>
<dbReference type="Pfam" id="PF11645">
    <property type="entry name" value="PDDEXK_5"/>
    <property type="match status" value="1"/>
</dbReference>
<dbReference type="GO" id="GO:0003676">
    <property type="term" value="F:nucleic acid binding"/>
    <property type="evidence" value="ECO:0007669"/>
    <property type="project" value="InterPro"/>
</dbReference>
<evidence type="ECO:0000256" key="1">
    <source>
        <dbReference type="SAM" id="MobiDB-lite"/>
    </source>
</evidence>